<evidence type="ECO:0000256" key="6">
    <source>
        <dbReference type="SAM" id="MobiDB-lite"/>
    </source>
</evidence>
<feature type="transmembrane region" description="Helical" evidence="7">
    <location>
        <begin position="156"/>
        <end position="178"/>
    </location>
</feature>
<reference evidence="9" key="1">
    <citation type="submission" date="2023-07" db="EMBL/GenBank/DDBJ databases">
        <authorList>
            <consortium name="AG Swart"/>
            <person name="Singh M."/>
            <person name="Singh A."/>
            <person name="Seah K."/>
            <person name="Emmerich C."/>
        </authorList>
    </citation>
    <scope>NUCLEOTIDE SEQUENCE</scope>
    <source>
        <strain evidence="9">DP1</strain>
    </source>
</reference>
<keyword evidence="4 7" id="KW-1133">Transmembrane helix</keyword>
<dbReference type="EMBL" id="CAMPGE010012206">
    <property type="protein sequence ID" value="CAI2370986.1"/>
    <property type="molecule type" value="Genomic_DNA"/>
</dbReference>
<evidence type="ECO:0000256" key="7">
    <source>
        <dbReference type="SAM" id="Phobius"/>
    </source>
</evidence>
<dbReference type="GO" id="GO:0005886">
    <property type="term" value="C:plasma membrane"/>
    <property type="evidence" value="ECO:0007669"/>
    <property type="project" value="UniProtKB-SubCell"/>
</dbReference>
<feature type="domain" description="VTT" evidence="8">
    <location>
        <begin position="153"/>
        <end position="258"/>
    </location>
</feature>
<feature type="transmembrane region" description="Helical" evidence="7">
    <location>
        <begin position="275"/>
        <end position="298"/>
    </location>
</feature>
<evidence type="ECO:0000259" key="8">
    <source>
        <dbReference type="Pfam" id="PF09335"/>
    </source>
</evidence>
<feature type="compositionally biased region" description="Basic and acidic residues" evidence="6">
    <location>
        <begin position="384"/>
        <end position="393"/>
    </location>
</feature>
<evidence type="ECO:0000313" key="10">
    <source>
        <dbReference type="Proteomes" id="UP001295684"/>
    </source>
</evidence>
<organism evidence="9 10">
    <name type="scientific">Euplotes crassus</name>
    <dbReference type="NCBI Taxonomy" id="5936"/>
    <lineage>
        <taxon>Eukaryota</taxon>
        <taxon>Sar</taxon>
        <taxon>Alveolata</taxon>
        <taxon>Ciliophora</taxon>
        <taxon>Intramacronucleata</taxon>
        <taxon>Spirotrichea</taxon>
        <taxon>Hypotrichia</taxon>
        <taxon>Euplotida</taxon>
        <taxon>Euplotidae</taxon>
        <taxon>Moneuplotes</taxon>
    </lineage>
</organism>
<accession>A0AAD1UKE3</accession>
<protein>
    <recommendedName>
        <fullName evidence="8">VTT domain-containing protein</fullName>
    </recommendedName>
</protein>
<proteinExistence type="predicted"/>
<feature type="transmembrane region" description="Helical" evidence="7">
    <location>
        <begin position="130"/>
        <end position="150"/>
    </location>
</feature>
<comment type="caution">
    <text evidence="9">The sequence shown here is derived from an EMBL/GenBank/DDBJ whole genome shotgun (WGS) entry which is preliminary data.</text>
</comment>
<feature type="transmembrane region" description="Helical" evidence="7">
    <location>
        <begin position="74"/>
        <end position="95"/>
    </location>
</feature>
<sequence>MSSRAPNSEIIIPREGEELEESSLERNNRVIISISPNNSVVRPQSDSDSGDADDRVDNILYGNPMCTLRKTMGLVLKILCAALMLGVTCVLMWIFNTNHPAAKSTVMFITMNGVAAPFILILINILITLFFLPGIFGALLCGFSYCFIISNVPLVLLAGTATCFIGFSIGSIMAMYIGRYLAKSCINKIHDKNKYLRALSLCFEKKGLKIMFLLRLSPLIPYNLLNYVMGVYPITIIQFSIANLGMVPGILIYVYIGTAVSSMGALFETNSGGSILKIVMFSIGLIFAVIAIIIIIAYTKKELNKALKDKEKEEKNKIRSDQESGLQDQNKSESRELRLGDQDAQVSPIIRSRDRDNSETLHGSIKRPSNDDFVQEKPSSQENFVKKNTDKFTSKIAITPNPSRGKMSVEKDEL</sequence>
<dbReference type="Pfam" id="PF09335">
    <property type="entry name" value="VTT_dom"/>
    <property type="match status" value="1"/>
</dbReference>
<evidence type="ECO:0000256" key="2">
    <source>
        <dbReference type="ARBA" id="ARBA00022475"/>
    </source>
</evidence>
<gene>
    <name evidence="9" type="ORF">ECRASSUSDP1_LOCUS12306</name>
</gene>
<evidence type="ECO:0000313" key="9">
    <source>
        <dbReference type="EMBL" id="CAI2370986.1"/>
    </source>
</evidence>
<dbReference type="PANTHER" id="PTHR12677">
    <property type="entry name" value="GOLGI APPARATUS MEMBRANE PROTEIN TVP38-RELATED"/>
    <property type="match status" value="1"/>
</dbReference>
<dbReference type="InterPro" id="IPR015414">
    <property type="entry name" value="TMEM64"/>
</dbReference>
<keyword evidence="3 7" id="KW-0812">Transmembrane</keyword>
<evidence type="ECO:0000256" key="4">
    <source>
        <dbReference type="ARBA" id="ARBA00022989"/>
    </source>
</evidence>
<feature type="compositionally biased region" description="Basic and acidic residues" evidence="6">
    <location>
        <begin position="311"/>
        <end position="322"/>
    </location>
</feature>
<name>A0AAD1UKE3_EUPCR</name>
<evidence type="ECO:0000256" key="1">
    <source>
        <dbReference type="ARBA" id="ARBA00004651"/>
    </source>
</evidence>
<dbReference type="InterPro" id="IPR032816">
    <property type="entry name" value="VTT_dom"/>
</dbReference>
<evidence type="ECO:0000256" key="5">
    <source>
        <dbReference type="ARBA" id="ARBA00023136"/>
    </source>
</evidence>
<comment type="subcellular location">
    <subcellularLocation>
        <location evidence="1">Cell membrane</location>
        <topology evidence="1">Multi-pass membrane protein</topology>
    </subcellularLocation>
</comment>
<feature type="transmembrane region" description="Helical" evidence="7">
    <location>
        <begin position="101"/>
        <end position="123"/>
    </location>
</feature>
<evidence type="ECO:0000256" key="3">
    <source>
        <dbReference type="ARBA" id="ARBA00022692"/>
    </source>
</evidence>
<dbReference type="Proteomes" id="UP001295684">
    <property type="component" value="Unassembled WGS sequence"/>
</dbReference>
<keyword evidence="2" id="KW-1003">Cell membrane</keyword>
<dbReference type="AlphaFoldDB" id="A0AAD1UKE3"/>
<keyword evidence="10" id="KW-1185">Reference proteome</keyword>
<feature type="transmembrane region" description="Helical" evidence="7">
    <location>
        <begin position="224"/>
        <end position="255"/>
    </location>
</feature>
<feature type="compositionally biased region" description="Basic and acidic residues" evidence="6">
    <location>
        <begin position="330"/>
        <end position="341"/>
    </location>
</feature>
<dbReference type="PANTHER" id="PTHR12677:SF59">
    <property type="entry name" value="GOLGI APPARATUS MEMBRANE PROTEIN TVP38-RELATED"/>
    <property type="match status" value="1"/>
</dbReference>
<feature type="region of interest" description="Disordered" evidence="6">
    <location>
        <begin position="311"/>
        <end position="414"/>
    </location>
</feature>
<keyword evidence="5 7" id="KW-0472">Membrane</keyword>